<dbReference type="AlphaFoldDB" id="A0A839SLY3"/>
<sequence length="111" mass="12609">MNEIKTLADQLRSRMAKPDTPEKPAAAPKKKATKPHTIPAIIDQLRAYDITGHKTLVHGRFDVQTAQLLHHLKMATGIEVTRVLCYAVKQLLEKHPEIKTVIKEHLDKFEL</sequence>
<evidence type="ECO:0000256" key="1">
    <source>
        <dbReference type="SAM" id="MobiDB-lite"/>
    </source>
</evidence>
<feature type="region of interest" description="Disordered" evidence="1">
    <location>
        <begin position="1"/>
        <end position="34"/>
    </location>
</feature>
<comment type="caution">
    <text evidence="2">The sequence shown here is derived from an EMBL/GenBank/DDBJ whole genome shotgun (WGS) entry which is preliminary data.</text>
</comment>
<name>A0A839SLY3_9SPHI</name>
<reference evidence="2" key="1">
    <citation type="submission" date="2020-08" db="EMBL/GenBank/DDBJ databases">
        <title>Genomic Encyclopedia of Type Strains, Phase III (KMG-III): the genomes of soil and plant-associated and newly described type strains.</title>
        <authorList>
            <person name="Whitman W."/>
        </authorList>
    </citation>
    <scope>NUCLEOTIDE SEQUENCE [LARGE SCALE GENOMIC DNA]</scope>
    <source>
        <strain evidence="2">CECT 8628</strain>
    </source>
</reference>
<protein>
    <submittedName>
        <fullName evidence="2">Uncharacterized protein</fullName>
    </submittedName>
</protein>
<proteinExistence type="predicted"/>
<gene>
    <name evidence="2" type="ORF">FHS11_004703</name>
</gene>
<organism evidence="2 3">
    <name type="scientific">Mucilaginibacter gotjawali</name>
    <dbReference type="NCBI Taxonomy" id="1550579"/>
    <lineage>
        <taxon>Bacteria</taxon>
        <taxon>Pseudomonadati</taxon>
        <taxon>Bacteroidota</taxon>
        <taxon>Sphingobacteriia</taxon>
        <taxon>Sphingobacteriales</taxon>
        <taxon>Sphingobacteriaceae</taxon>
        <taxon>Mucilaginibacter</taxon>
    </lineage>
</organism>
<dbReference type="Proteomes" id="UP000539265">
    <property type="component" value="Unassembled WGS sequence"/>
</dbReference>
<dbReference type="RefSeq" id="WP_183476288.1">
    <property type="nucleotide sequence ID" value="NZ_JACHWX010000019.1"/>
</dbReference>
<keyword evidence="3" id="KW-1185">Reference proteome</keyword>
<evidence type="ECO:0000313" key="2">
    <source>
        <dbReference type="EMBL" id="MBB3058254.1"/>
    </source>
</evidence>
<dbReference type="EMBL" id="JACHWX010000019">
    <property type="protein sequence ID" value="MBB3058254.1"/>
    <property type="molecule type" value="Genomic_DNA"/>
</dbReference>
<accession>A0A839SLY3</accession>
<evidence type="ECO:0000313" key="3">
    <source>
        <dbReference type="Proteomes" id="UP000539265"/>
    </source>
</evidence>